<dbReference type="InterPro" id="IPR027417">
    <property type="entry name" value="P-loop_NTPase"/>
</dbReference>
<dbReference type="HAMAP" id="MF_01227">
    <property type="entry name" value="PyrG"/>
    <property type="match status" value="1"/>
</dbReference>
<feature type="binding site" evidence="11">
    <location>
        <position position="19"/>
    </location>
    <ligand>
        <name>CTP</name>
        <dbReference type="ChEBI" id="CHEBI:37563"/>
        <note>allosteric inhibitor</note>
    </ligand>
</feature>
<evidence type="ECO:0000256" key="7">
    <source>
        <dbReference type="ARBA" id="ARBA00022842"/>
    </source>
</evidence>
<feature type="active site" evidence="11">
    <location>
        <position position="511"/>
    </location>
</feature>
<feature type="region of interest" description="Amidoligase domain" evidence="11">
    <location>
        <begin position="1"/>
        <end position="271"/>
    </location>
</feature>
<comment type="catalytic activity">
    <reaction evidence="11">
        <text>UTP + NH4(+) + ATP = CTP + ADP + phosphate + 2 H(+)</text>
        <dbReference type="Rhea" id="RHEA:16597"/>
        <dbReference type="ChEBI" id="CHEBI:15378"/>
        <dbReference type="ChEBI" id="CHEBI:28938"/>
        <dbReference type="ChEBI" id="CHEBI:30616"/>
        <dbReference type="ChEBI" id="CHEBI:37563"/>
        <dbReference type="ChEBI" id="CHEBI:43474"/>
        <dbReference type="ChEBI" id="CHEBI:46398"/>
        <dbReference type="ChEBI" id="CHEBI:456216"/>
    </reaction>
</comment>
<feature type="binding site" evidence="11">
    <location>
        <position position="246"/>
    </location>
    <ligand>
        <name>ATP</name>
        <dbReference type="ChEBI" id="CHEBI:30616"/>
    </ligand>
</feature>
<dbReference type="GO" id="GO:0042802">
    <property type="term" value="F:identical protein binding"/>
    <property type="evidence" value="ECO:0007669"/>
    <property type="project" value="TreeGrafter"/>
</dbReference>
<evidence type="ECO:0000313" key="14">
    <source>
        <dbReference type="EMBL" id="CBW27324.1"/>
    </source>
</evidence>
<dbReference type="PROSITE" id="PS51273">
    <property type="entry name" value="GATASE_TYPE_1"/>
    <property type="match status" value="1"/>
</dbReference>
<feature type="binding site" evidence="11">
    <location>
        <position position="145"/>
    </location>
    <ligand>
        <name>Mg(2+)</name>
        <dbReference type="ChEBI" id="CHEBI:18420"/>
    </ligand>
</feature>
<dbReference type="InterPro" id="IPR004468">
    <property type="entry name" value="CTP_synthase"/>
</dbReference>
<dbReference type="EC" id="6.3.4.2" evidence="11"/>
<proteinExistence type="inferred from homology"/>
<comment type="function">
    <text evidence="11">Catalyzes the ATP-dependent amination of UTP to CTP with either L-glutamine or ammonia as the source of nitrogen. Regulates intracellular CTP levels through interactions with the four ribonucleotide triphosphates.</text>
</comment>
<dbReference type="STRING" id="862908.BMS_2534"/>
<dbReference type="InterPro" id="IPR029062">
    <property type="entry name" value="Class_I_gatase-like"/>
</dbReference>
<dbReference type="FunFam" id="3.40.50.300:FF:000009">
    <property type="entry name" value="CTP synthase"/>
    <property type="match status" value="1"/>
</dbReference>
<organism evidence="14 15">
    <name type="scientific">Halobacteriovorax marinus (strain ATCC BAA-682 / DSM 15412 / SJ)</name>
    <name type="common">Bacteriovorax marinus</name>
    <dbReference type="NCBI Taxonomy" id="862908"/>
    <lineage>
        <taxon>Bacteria</taxon>
        <taxon>Pseudomonadati</taxon>
        <taxon>Bdellovibrionota</taxon>
        <taxon>Bacteriovoracia</taxon>
        <taxon>Bacteriovoracales</taxon>
        <taxon>Halobacteriovoraceae</taxon>
        <taxon>Halobacteriovorax</taxon>
    </lineage>
</organism>
<dbReference type="GO" id="GO:0046872">
    <property type="term" value="F:metal ion binding"/>
    <property type="evidence" value="ECO:0007669"/>
    <property type="project" value="UniProtKB-KW"/>
</dbReference>
<comment type="catalytic activity">
    <reaction evidence="11">
        <text>L-glutamine + H2O = L-glutamate + NH4(+)</text>
        <dbReference type="Rhea" id="RHEA:15889"/>
        <dbReference type="ChEBI" id="CHEBI:15377"/>
        <dbReference type="ChEBI" id="CHEBI:28938"/>
        <dbReference type="ChEBI" id="CHEBI:29985"/>
        <dbReference type="ChEBI" id="CHEBI:58359"/>
    </reaction>
</comment>
<dbReference type="OrthoDB" id="5287549at2"/>
<dbReference type="CDD" id="cd01746">
    <property type="entry name" value="GATase1_CTP_Synthase"/>
    <property type="match status" value="1"/>
</dbReference>
<dbReference type="eggNOG" id="COG0504">
    <property type="taxonomic scope" value="Bacteria"/>
</dbReference>
<dbReference type="GO" id="GO:0097268">
    <property type="term" value="C:cytoophidium"/>
    <property type="evidence" value="ECO:0007669"/>
    <property type="project" value="UniProtKB-ARBA"/>
</dbReference>
<dbReference type="FunFam" id="3.40.50.880:FF:000002">
    <property type="entry name" value="CTP synthase"/>
    <property type="match status" value="1"/>
</dbReference>
<evidence type="ECO:0000256" key="4">
    <source>
        <dbReference type="ARBA" id="ARBA00022723"/>
    </source>
</evidence>
<dbReference type="AlphaFoldDB" id="E1X5K3"/>
<keyword evidence="8 11" id="KW-0315">Glutamine amidotransferase</keyword>
<evidence type="ECO:0000256" key="9">
    <source>
        <dbReference type="ARBA" id="ARBA00022975"/>
    </source>
</evidence>
<dbReference type="Proteomes" id="UP000008963">
    <property type="component" value="Chromosome"/>
</dbReference>
<feature type="binding site" evidence="11">
    <location>
        <begin position="192"/>
        <end position="197"/>
    </location>
    <ligand>
        <name>CTP</name>
        <dbReference type="ChEBI" id="CHEBI:37563"/>
        <note>allosteric inhibitor</note>
    </ligand>
</feature>
<dbReference type="CDD" id="cd03113">
    <property type="entry name" value="CTPS_N"/>
    <property type="match status" value="1"/>
</dbReference>
<feature type="binding site" evidence="11">
    <location>
        <position position="19"/>
    </location>
    <ligand>
        <name>UTP</name>
        <dbReference type="ChEBI" id="CHEBI:46398"/>
    </ligand>
</feature>
<dbReference type="GO" id="GO:0019856">
    <property type="term" value="P:pyrimidine nucleobase biosynthetic process"/>
    <property type="evidence" value="ECO:0007669"/>
    <property type="project" value="TreeGrafter"/>
</dbReference>
<dbReference type="MEROPS" id="C26.964"/>
<dbReference type="SUPFAM" id="SSF52540">
    <property type="entry name" value="P-loop containing nucleoside triphosphate hydrolases"/>
    <property type="match status" value="1"/>
</dbReference>
<feature type="binding site" evidence="11">
    <location>
        <position position="408"/>
    </location>
    <ligand>
        <name>L-glutamine</name>
        <dbReference type="ChEBI" id="CHEBI:58359"/>
    </ligand>
</feature>
<evidence type="ECO:0000256" key="1">
    <source>
        <dbReference type="ARBA" id="ARBA00005171"/>
    </source>
</evidence>
<feature type="domain" description="Glutamine amidotransferase" evidence="12">
    <location>
        <begin position="306"/>
        <end position="528"/>
    </location>
</feature>
<dbReference type="PANTHER" id="PTHR11550:SF0">
    <property type="entry name" value="CTP SYNTHASE-RELATED"/>
    <property type="match status" value="1"/>
</dbReference>
<feature type="active site" description="Nucleophile; for glutamine hydrolysis" evidence="11">
    <location>
        <position position="384"/>
    </location>
</feature>
<name>E1X5K3_HALMS</name>
<dbReference type="HOGENOM" id="CLU_011675_5_0_7"/>
<keyword evidence="7 11" id="KW-0460">Magnesium</keyword>
<dbReference type="PANTHER" id="PTHR11550">
    <property type="entry name" value="CTP SYNTHASE"/>
    <property type="match status" value="1"/>
</dbReference>
<feature type="binding site" evidence="11">
    <location>
        <begin position="385"/>
        <end position="388"/>
    </location>
    <ligand>
        <name>L-glutamine</name>
        <dbReference type="ChEBI" id="CHEBI:58359"/>
    </ligand>
</feature>
<comment type="activity regulation">
    <text evidence="11">Allosterically activated by GTP, when glutamine is the substrate; GTP has no effect on the reaction when ammonia is the substrate. The allosteric effector GTP functions by stabilizing the protein conformation that binds the tetrahedral intermediate(s) formed during glutamine hydrolysis. Inhibited by the product CTP, via allosteric rather than competitive inhibition.</text>
</comment>
<evidence type="ECO:0000256" key="2">
    <source>
        <dbReference type="ARBA" id="ARBA00007533"/>
    </source>
</evidence>
<comment type="catalytic activity">
    <reaction evidence="10 11">
        <text>UTP + L-glutamine + ATP + H2O = CTP + L-glutamate + ADP + phosphate + 2 H(+)</text>
        <dbReference type="Rhea" id="RHEA:26426"/>
        <dbReference type="ChEBI" id="CHEBI:15377"/>
        <dbReference type="ChEBI" id="CHEBI:15378"/>
        <dbReference type="ChEBI" id="CHEBI:29985"/>
        <dbReference type="ChEBI" id="CHEBI:30616"/>
        <dbReference type="ChEBI" id="CHEBI:37563"/>
        <dbReference type="ChEBI" id="CHEBI:43474"/>
        <dbReference type="ChEBI" id="CHEBI:46398"/>
        <dbReference type="ChEBI" id="CHEBI:58359"/>
        <dbReference type="ChEBI" id="CHEBI:456216"/>
        <dbReference type="EC" id="6.3.4.2"/>
    </reaction>
</comment>
<dbReference type="InterPro" id="IPR033828">
    <property type="entry name" value="GATase1_CTP_Synthase"/>
</dbReference>
<feature type="binding site" evidence="11">
    <location>
        <position position="77"/>
    </location>
    <ligand>
        <name>Mg(2+)</name>
        <dbReference type="ChEBI" id="CHEBI:18420"/>
    </ligand>
</feature>
<keyword evidence="15" id="KW-1185">Reference proteome</keyword>
<feature type="domain" description="CTP synthase N-terminal" evidence="13">
    <location>
        <begin position="9"/>
        <end position="270"/>
    </location>
</feature>
<dbReference type="PATRIC" id="fig|862908.3.peg.2419"/>
<dbReference type="RefSeq" id="WP_014245100.1">
    <property type="nucleotide sequence ID" value="NC_016620.1"/>
</dbReference>
<feature type="binding site" evidence="11">
    <location>
        <begin position="152"/>
        <end position="154"/>
    </location>
    <ligand>
        <name>CTP</name>
        <dbReference type="ChEBI" id="CHEBI:37563"/>
        <note>allosteric inhibitor</note>
    </ligand>
</feature>
<protein>
    <recommendedName>
        <fullName evidence="11">CTP synthase</fullName>
        <ecNumber evidence="11">6.3.4.2</ecNumber>
    </recommendedName>
    <alternativeName>
        <fullName evidence="11">Cytidine 5'-triphosphate synthase</fullName>
    </alternativeName>
    <alternativeName>
        <fullName evidence="11">Cytidine triphosphate synthetase</fullName>
        <shortName evidence="11">CTP synthetase</shortName>
        <shortName evidence="11">CTPS</shortName>
    </alternativeName>
    <alternativeName>
        <fullName evidence="11">UTP--ammonia ligase</fullName>
    </alternativeName>
</protein>
<comment type="similarity">
    <text evidence="2 11">Belongs to the CTP synthase family.</text>
</comment>
<dbReference type="GO" id="GO:0005524">
    <property type="term" value="F:ATP binding"/>
    <property type="evidence" value="ECO:0007669"/>
    <property type="project" value="UniProtKB-KW"/>
</dbReference>
<evidence type="ECO:0000256" key="3">
    <source>
        <dbReference type="ARBA" id="ARBA00022598"/>
    </source>
</evidence>
<feature type="binding site" evidence="11">
    <location>
        <position position="464"/>
    </location>
    <ligand>
        <name>L-glutamine</name>
        <dbReference type="ChEBI" id="CHEBI:58359"/>
    </ligand>
</feature>
<evidence type="ECO:0000259" key="12">
    <source>
        <dbReference type="Pfam" id="PF00117"/>
    </source>
</evidence>
<dbReference type="NCBIfam" id="TIGR00337">
    <property type="entry name" value="PyrG"/>
    <property type="match status" value="1"/>
</dbReference>
<comment type="miscellaneous">
    <text evidence="11">CTPSs have evolved a hybrid strategy for distinguishing between UTP and CTP. The overlapping regions of the product feedback inhibitory and substrate sites recognize a common feature in both compounds, the triphosphate moiety. To differentiate isosteric substrate and product pyrimidine rings, an additional pocket far from the expected kinase/ligase catalytic site, specifically recognizes the cytosine and ribose portions of the product inhibitor.</text>
</comment>
<dbReference type="NCBIfam" id="NF003792">
    <property type="entry name" value="PRK05380.1"/>
    <property type="match status" value="1"/>
</dbReference>
<evidence type="ECO:0000256" key="5">
    <source>
        <dbReference type="ARBA" id="ARBA00022741"/>
    </source>
</evidence>
<feature type="active site" evidence="11">
    <location>
        <position position="509"/>
    </location>
</feature>
<feature type="binding site" evidence="11">
    <location>
        <position position="77"/>
    </location>
    <ligand>
        <name>ATP</name>
        <dbReference type="ChEBI" id="CHEBI:30616"/>
    </ligand>
</feature>
<feature type="binding site" evidence="11">
    <location>
        <begin position="20"/>
        <end position="25"/>
    </location>
    <ligand>
        <name>ATP</name>
        <dbReference type="ChEBI" id="CHEBI:30616"/>
    </ligand>
</feature>
<dbReference type="Pfam" id="PF00117">
    <property type="entry name" value="GATase"/>
    <property type="match status" value="1"/>
</dbReference>
<feature type="binding site" evidence="11">
    <location>
        <position position="228"/>
    </location>
    <ligand>
        <name>CTP</name>
        <dbReference type="ChEBI" id="CHEBI:37563"/>
        <note>allosteric inhibitor</note>
    </ligand>
</feature>
<evidence type="ECO:0000259" key="13">
    <source>
        <dbReference type="Pfam" id="PF06418"/>
    </source>
</evidence>
<evidence type="ECO:0000256" key="10">
    <source>
        <dbReference type="ARBA" id="ARBA00047781"/>
    </source>
</evidence>
<keyword evidence="6 11" id="KW-0067">ATP-binding</keyword>
<dbReference type="GO" id="GO:0005829">
    <property type="term" value="C:cytosol"/>
    <property type="evidence" value="ECO:0007669"/>
    <property type="project" value="TreeGrafter"/>
</dbReference>
<comment type="caution">
    <text evidence="11">Lacks conserved residue(s) required for the propagation of feature annotation.</text>
</comment>
<dbReference type="KEGG" id="bmx:BMS_2534"/>
<keyword evidence="9 11" id="KW-0665">Pyrimidine biosynthesis</keyword>
<evidence type="ECO:0000256" key="6">
    <source>
        <dbReference type="ARBA" id="ARBA00022840"/>
    </source>
</evidence>
<dbReference type="GO" id="GO:0044210">
    <property type="term" value="P:'de novo' CTP biosynthetic process"/>
    <property type="evidence" value="ECO:0007669"/>
    <property type="project" value="UniProtKB-UniRule"/>
</dbReference>
<dbReference type="GO" id="GO:0004359">
    <property type="term" value="F:glutaminase activity"/>
    <property type="evidence" value="ECO:0007669"/>
    <property type="project" value="RHEA"/>
</dbReference>
<dbReference type="InterPro" id="IPR017456">
    <property type="entry name" value="CTP_synthase_N"/>
</dbReference>
<feature type="binding site" evidence="11">
    <location>
        <position position="357"/>
    </location>
    <ligand>
        <name>L-glutamine</name>
        <dbReference type="ChEBI" id="CHEBI:58359"/>
    </ligand>
</feature>
<dbReference type="InterPro" id="IPR017926">
    <property type="entry name" value="GATASE"/>
</dbReference>
<evidence type="ECO:0000256" key="11">
    <source>
        <dbReference type="HAMAP-Rule" id="MF_01227"/>
    </source>
</evidence>
<feature type="binding site" evidence="11">
    <location>
        <position position="228"/>
    </location>
    <ligand>
        <name>UTP</name>
        <dbReference type="ChEBI" id="CHEBI:46398"/>
    </ligand>
</feature>
<dbReference type="Gene3D" id="3.40.50.300">
    <property type="entry name" value="P-loop containing nucleotide triphosphate hydrolases"/>
    <property type="match status" value="1"/>
</dbReference>
<comment type="subunit">
    <text evidence="11">Homotetramer.</text>
</comment>
<evidence type="ECO:0000256" key="8">
    <source>
        <dbReference type="ARBA" id="ARBA00022962"/>
    </source>
</evidence>
<evidence type="ECO:0000313" key="15">
    <source>
        <dbReference type="Proteomes" id="UP000008963"/>
    </source>
</evidence>
<reference evidence="15" key="1">
    <citation type="journal article" date="2013" name="ISME J.">
        <title>A small predatory core genome in the divergent marine Bacteriovorax marinus SJ and the terrestrial Bdellovibrio bacteriovorus.</title>
        <authorList>
            <person name="Crossman L.C."/>
            <person name="Chen H."/>
            <person name="Cerdeno-Tarraga A.M."/>
            <person name="Brooks K."/>
            <person name="Quail M.A."/>
            <person name="Pineiro S.A."/>
            <person name="Hobley L."/>
            <person name="Sockett R.E."/>
            <person name="Bentley S.D."/>
            <person name="Parkhill J."/>
            <person name="Williams H.N."/>
            <person name="Stine O.C."/>
        </authorList>
    </citation>
    <scope>NUCLEOTIDE SEQUENCE [LARGE SCALE GENOMIC DNA]</scope>
    <source>
        <strain evidence="15">ATCC BAA-682 / DSM 15412 / SJ</strain>
    </source>
</reference>
<dbReference type="EMBL" id="FQ312005">
    <property type="protein sequence ID" value="CBW27324.1"/>
    <property type="molecule type" value="Genomic_DNA"/>
</dbReference>
<gene>
    <name evidence="11 14" type="primary">pyrG</name>
    <name evidence="14" type="ordered locus">BMS_2534</name>
</gene>
<dbReference type="Gene3D" id="3.40.50.880">
    <property type="match status" value="1"/>
</dbReference>
<sequence length="535" mass="58927">MKGKSSPKKFIFITGGVASSLGKGLAAASIAGLLERRGLKVNMLKMDPYINVDPGTMSPTQHGEVFVTDDGAETDLDLGHYERFTSLTLSRTSNFTTGQVYLQVIENEREGKYLGKTVQVVPHITEEIKRRIHIAAEDAEVLLGEIGGTVGDIESQPFVESIRQLAHDVGPENVLFIHLVLVPYLGAAGELKTKPAQHSVKELRSMGLFPQIIICRSDREIESSLVDKISLFCNVQKENVFQSIDVDTIYQVPLSLHAQGLDQRIANLLGIWAAAPKIDDLEKVVFNFKNPLRKVKIGIVGKYTELVESYKSLDEALNHAANSCQLELEPVYIDAEELEKGNDEVLSNVQGILVPGGFGQRGTEGKIAAIKYARENKLPFFGICLGMQLAMIEYARNIVGLETATSEEFGSGGDLVVHFMEGQSQEGSKGGSMRLGAYDCELLDGSYAKKVYGASIISERHRHRLEVNNIYASKISEAGMVISGINKELDLVEVVELSEHPHFIACQYHPEFKSRPYSAHPLFKAFIEKADQYGK</sequence>
<comment type="pathway">
    <text evidence="1 11">Pyrimidine metabolism; CTP biosynthesis via de novo pathway; CTP from UDP: step 2/2.</text>
</comment>
<dbReference type="GO" id="GO:0003883">
    <property type="term" value="F:CTP synthase activity"/>
    <property type="evidence" value="ECO:0007669"/>
    <property type="project" value="UniProtKB-UniRule"/>
</dbReference>
<dbReference type="SUPFAM" id="SSF52317">
    <property type="entry name" value="Class I glutamine amidotransferase-like"/>
    <property type="match status" value="1"/>
</dbReference>
<keyword evidence="4 11" id="KW-0479">Metal-binding</keyword>
<keyword evidence="3 11" id="KW-0436">Ligase</keyword>
<keyword evidence="5 11" id="KW-0547">Nucleotide-binding</keyword>
<feature type="binding site" evidence="11">
    <location>
        <begin position="192"/>
        <end position="197"/>
    </location>
    <ligand>
        <name>UTP</name>
        <dbReference type="ChEBI" id="CHEBI:46398"/>
    </ligand>
</feature>
<accession>E1X5K3</accession>
<dbReference type="Pfam" id="PF06418">
    <property type="entry name" value="CTP_synth_N"/>
    <property type="match status" value="1"/>
</dbReference>
<dbReference type="UniPathway" id="UPA00159">
    <property type="reaction ID" value="UER00277"/>
</dbReference>